<evidence type="ECO:0000313" key="2">
    <source>
        <dbReference type="Proteomes" id="UP000035722"/>
    </source>
</evidence>
<dbReference type="STRING" id="861266.ARTSIC4J27_935"/>
<gene>
    <name evidence="1" type="ORF">ARTSIC4J27_935</name>
</gene>
<name>A0A024GZU1_9MICC</name>
<reference evidence="2" key="1">
    <citation type="journal article" date="2014" name="Genome Announc.">
        <title>Genome Sequence of Arthrobacter siccitolerans 4J27, a Xeroprotectant-Producing Desiccation-Tolerant Microorganism.</title>
        <authorList>
            <person name="Manzanera M."/>
            <person name="Santa-Cruz-Calvo L."/>
            <person name="Vilchez J.I."/>
            <person name="Garcia-Fontana C."/>
            <person name="Silva-Castro G.A."/>
            <person name="Calvo C."/>
            <person name="Gonzalez-Lopez J."/>
        </authorList>
    </citation>
    <scope>NUCLEOTIDE SEQUENCE [LARGE SCALE GENOMIC DNA]</scope>
    <source>
        <strain evidence="2">4J27</strain>
    </source>
</reference>
<organism evidence="1 2">
    <name type="scientific">Pseudarthrobacter siccitolerans</name>
    <dbReference type="NCBI Taxonomy" id="861266"/>
    <lineage>
        <taxon>Bacteria</taxon>
        <taxon>Bacillati</taxon>
        <taxon>Actinomycetota</taxon>
        <taxon>Actinomycetes</taxon>
        <taxon>Micrococcales</taxon>
        <taxon>Micrococcaceae</taxon>
        <taxon>Pseudarthrobacter</taxon>
    </lineage>
</organism>
<sequence length="51" mass="5558">MRIRLSTGDDYNLATCPHQFVGRCDDCSSSAGLRESDQMVTDEGGTTFSPE</sequence>
<proteinExistence type="predicted"/>
<comment type="caution">
    <text evidence="1">The sequence shown here is derived from an EMBL/GenBank/DDBJ whole genome shotgun (WGS) entry which is preliminary data.</text>
</comment>
<dbReference type="RefSeq" id="WP_161799536.1">
    <property type="nucleotide sequence ID" value="NZ_CAQI01000030.1"/>
</dbReference>
<dbReference type="EMBL" id="CAQI01000030">
    <property type="protein sequence ID" value="CCQ45004.1"/>
    <property type="molecule type" value="Genomic_DNA"/>
</dbReference>
<keyword evidence="2" id="KW-1185">Reference proteome</keyword>
<dbReference type="OrthoDB" id="4965960at2"/>
<evidence type="ECO:0000313" key="1">
    <source>
        <dbReference type="EMBL" id="CCQ45004.1"/>
    </source>
</evidence>
<dbReference type="Proteomes" id="UP000035722">
    <property type="component" value="Unassembled WGS sequence"/>
</dbReference>
<protein>
    <submittedName>
        <fullName evidence="1">Uncharacterized protein</fullName>
    </submittedName>
</protein>
<dbReference type="AlphaFoldDB" id="A0A024GZU1"/>
<accession>A0A024GZU1</accession>